<dbReference type="InterPro" id="IPR001279">
    <property type="entry name" value="Metallo-B-lactamas"/>
</dbReference>
<dbReference type="InterPro" id="IPR036866">
    <property type="entry name" value="RibonucZ/Hydroxyglut_hydro"/>
</dbReference>
<protein>
    <recommendedName>
        <fullName evidence="1">Metallo-beta-lactamase domain-containing protein</fullName>
    </recommendedName>
</protein>
<dbReference type="Gene3D" id="3.60.15.10">
    <property type="entry name" value="Ribonuclease Z/Hydroxyacylglutathione hydrolase-like"/>
    <property type="match status" value="1"/>
</dbReference>
<dbReference type="AlphaFoldDB" id="X0XLI2"/>
<reference evidence="2" key="1">
    <citation type="journal article" date="2014" name="Front. Microbiol.">
        <title>High frequency of phylogenetically diverse reductive dehalogenase-homologous genes in deep subseafloor sedimentary metagenomes.</title>
        <authorList>
            <person name="Kawai M."/>
            <person name="Futagami T."/>
            <person name="Toyoda A."/>
            <person name="Takaki Y."/>
            <person name="Nishi S."/>
            <person name="Hori S."/>
            <person name="Arai W."/>
            <person name="Tsubouchi T."/>
            <person name="Morono Y."/>
            <person name="Uchiyama I."/>
            <person name="Ito T."/>
            <person name="Fujiyama A."/>
            <person name="Inagaki F."/>
            <person name="Takami H."/>
        </authorList>
    </citation>
    <scope>NUCLEOTIDE SEQUENCE</scope>
    <source>
        <strain evidence="2">Expedition CK06-06</strain>
    </source>
</reference>
<comment type="caution">
    <text evidence="2">The sequence shown here is derived from an EMBL/GenBank/DDBJ whole genome shotgun (WGS) entry which is preliminary data.</text>
</comment>
<dbReference type="InterPro" id="IPR052159">
    <property type="entry name" value="Competence_DNA_uptake"/>
</dbReference>
<gene>
    <name evidence="2" type="ORF">S01H1_78199</name>
</gene>
<dbReference type="Pfam" id="PF00753">
    <property type="entry name" value="Lactamase_B"/>
    <property type="match status" value="1"/>
</dbReference>
<dbReference type="PANTHER" id="PTHR30619:SF1">
    <property type="entry name" value="RECOMBINATION PROTEIN 2"/>
    <property type="match status" value="1"/>
</dbReference>
<proteinExistence type="predicted"/>
<dbReference type="SMART" id="SM00849">
    <property type="entry name" value="Lactamase_B"/>
    <property type="match status" value="1"/>
</dbReference>
<feature type="non-terminal residue" evidence="2">
    <location>
        <position position="231"/>
    </location>
</feature>
<feature type="domain" description="Metallo-beta-lactamase" evidence="1">
    <location>
        <begin position="3"/>
        <end position="207"/>
    </location>
</feature>
<sequence length="231" mass="25269">MGSGNTNLLELPNGRNLLYDAGSSLSFARAAEAAIAPALWSRGVERIDAVFLSHAHFDHFKDVLPLVERFAIRRVFVPPTFLRKRLTIDNAVIEMLLARGVDVTFFGAGDSLAGTAGTRVRAVWPRGQTSMTQEINDGSLVLNVFDHSRWLLLTGDLEPAGMAALMKAEPHLRADLLLWPHHGHAEEAVHRFVRHTGAEVLVISAARHFKPPPTPAWVTARGIPCLHTGVS</sequence>
<dbReference type="EMBL" id="BARS01052612">
    <property type="protein sequence ID" value="GAG44024.1"/>
    <property type="molecule type" value="Genomic_DNA"/>
</dbReference>
<accession>X0XLI2</accession>
<organism evidence="2">
    <name type="scientific">marine sediment metagenome</name>
    <dbReference type="NCBI Taxonomy" id="412755"/>
    <lineage>
        <taxon>unclassified sequences</taxon>
        <taxon>metagenomes</taxon>
        <taxon>ecological metagenomes</taxon>
    </lineage>
</organism>
<dbReference type="PANTHER" id="PTHR30619">
    <property type="entry name" value="DNA INTERNALIZATION/COMPETENCE PROTEIN COMEC/REC2"/>
    <property type="match status" value="1"/>
</dbReference>
<evidence type="ECO:0000259" key="1">
    <source>
        <dbReference type="SMART" id="SM00849"/>
    </source>
</evidence>
<evidence type="ECO:0000313" key="2">
    <source>
        <dbReference type="EMBL" id="GAG44024.1"/>
    </source>
</evidence>
<dbReference type="SUPFAM" id="SSF56281">
    <property type="entry name" value="Metallo-hydrolase/oxidoreductase"/>
    <property type="match status" value="1"/>
</dbReference>
<name>X0XLI2_9ZZZZ</name>